<dbReference type="GO" id="GO:0009055">
    <property type="term" value="F:electron transfer activity"/>
    <property type="evidence" value="ECO:0007669"/>
    <property type="project" value="InterPro"/>
</dbReference>
<evidence type="ECO:0000313" key="16">
    <source>
        <dbReference type="Proteomes" id="UP000078263"/>
    </source>
</evidence>
<dbReference type="OrthoDB" id="1247465at2"/>
<feature type="transmembrane region" description="Helical" evidence="13">
    <location>
        <begin position="12"/>
        <end position="31"/>
    </location>
</feature>
<reference evidence="15 16" key="1">
    <citation type="submission" date="2016-05" db="EMBL/GenBank/DDBJ databases">
        <title>Compelete Genome Sequence of Bacteriochlorophyll-Synthesizing Bacterium Porphyrobacter neustonensis DSM 9434.</title>
        <authorList>
            <person name="Shi X.-L."/>
            <person name="Wu Y.-H."/>
            <person name="Cheng H."/>
            <person name="Xu L."/>
            <person name="Zhang X.-Q."/>
            <person name="Wang C.-S."/>
            <person name="Xu X.-W."/>
        </authorList>
    </citation>
    <scope>NUCLEOTIDE SEQUENCE [LARGE SCALE GENOMIC DNA]</scope>
    <source>
        <strain evidence="15 16">DSM 9434</strain>
    </source>
</reference>
<comment type="cofactor">
    <cofactor evidence="1">
        <name>heme b</name>
        <dbReference type="ChEBI" id="CHEBI:60344"/>
    </cofactor>
</comment>
<evidence type="ECO:0000256" key="10">
    <source>
        <dbReference type="ARBA" id="ARBA00023004"/>
    </source>
</evidence>
<feature type="transmembrane region" description="Helical" evidence="13">
    <location>
        <begin position="143"/>
        <end position="163"/>
    </location>
</feature>
<dbReference type="GO" id="GO:0022904">
    <property type="term" value="P:respiratory electron transport chain"/>
    <property type="evidence" value="ECO:0007669"/>
    <property type="project" value="InterPro"/>
</dbReference>
<dbReference type="GO" id="GO:0005886">
    <property type="term" value="C:plasma membrane"/>
    <property type="evidence" value="ECO:0007669"/>
    <property type="project" value="UniProtKB-SubCell"/>
</dbReference>
<evidence type="ECO:0000256" key="6">
    <source>
        <dbReference type="ARBA" id="ARBA00022692"/>
    </source>
</evidence>
<keyword evidence="5" id="KW-0349">Heme</keyword>
<evidence type="ECO:0000256" key="13">
    <source>
        <dbReference type="SAM" id="Phobius"/>
    </source>
</evidence>
<feature type="transmembrane region" description="Helical" evidence="13">
    <location>
        <begin position="51"/>
        <end position="70"/>
    </location>
</feature>
<dbReference type="GO" id="GO:0020037">
    <property type="term" value="F:heme binding"/>
    <property type="evidence" value="ECO:0007669"/>
    <property type="project" value="TreeGrafter"/>
</dbReference>
<protein>
    <recommendedName>
        <fullName evidence="14">Cytochrome b561 bacterial/Ni-hydrogenase domain-containing protein</fullName>
    </recommendedName>
</protein>
<dbReference type="AlphaFoldDB" id="A0A192D5R3"/>
<keyword evidence="3" id="KW-0813">Transport</keyword>
<evidence type="ECO:0000256" key="9">
    <source>
        <dbReference type="ARBA" id="ARBA00022989"/>
    </source>
</evidence>
<evidence type="ECO:0000313" key="15">
    <source>
        <dbReference type="EMBL" id="ANK13217.1"/>
    </source>
</evidence>
<dbReference type="InterPro" id="IPR011577">
    <property type="entry name" value="Cyt_b561_bac/Ni-Hgenase"/>
</dbReference>
<dbReference type="Pfam" id="PF01292">
    <property type="entry name" value="Ni_hydr_CYTB"/>
    <property type="match status" value="1"/>
</dbReference>
<gene>
    <name evidence="15" type="ORF">A9D12_09990</name>
</gene>
<comment type="subcellular location">
    <subcellularLocation>
        <location evidence="2">Cell membrane</location>
        <topology evidence="2">Multi-pass membrane protein</topology>
    </subcellularLocation>
</comment>
<evidence type="ECO:0000256" key="5">
    <source>
        <dbReference type="ARBA" id="ARBA00022617"/>
    </source>
</evidence>
<comment type="similarity">
    <text evidence="12">Belongs to the cytochrome b561 family.</text>
</comment>
<feature type="transmembrane region" description="Helical" evidence="13">
    <location>
        <begin position="90"/>
        <end position="110"/>
    </location>
</feature>
<feature type="domain" description="Cytochrome b561 bacterial/Ni-hydrogenase" evidence="14">
    <location>
        <begin position="9"/>
        <end position="179"/>
    </location>
</feature>
<dbReference type="Proteomes" id="UP000078263">
    <property type="component" value="Chromosome"/>
</dbReference>
<keyword evidence="9 13" id="KW-1133">Transmembrane helix</keyword>
<proteinExistence type="inferred from homology"/>
<evidence type="ECO:0000256" key="2">
    <source>
        <dbReference type="ARBA" id="ARBA00004651"/>
    </source>
</evidence>
<keyword evidence="8" id="KW-0249">Electron transport</keyword>
<keyword evidence="6 13" id="KW-0812">Transmembrane</keyword>
<evidence type="ECO:0000256" key="4">
    <source>
        <dbReference type="ARBA" id="ARBA00022475"/>
    </source>
</evidence>
<sequence length="185" mass="20304">MHNHAAGKYTGFAMLLHWLIAVLVIVSWRIAEGAEGAATREARGEIMANHFAIGVVIFAVVAVRLIWRLMNPPPPAPAGHKGWERTLARIVHTAFYVLLLAMPIAGWIAMSSFGNRISVWGLFELPRLPVPINQALGEQIFELHALAGTTLLILIVVHALGALKHTIIDKDGTLFRMLPFGRVRG</sequence>
<dbReference type="KEGG" id="pns:A9D12_09990"/>
<dbReference type="PANTHER" id="PTHR30529:SF1">
    <property type="entry name" value="CYTOCHROME B561 HOMOLOG 2"/>
    <property type="match status" value="1"/>
</dbReference>
<evidence type="ECO:0000256" key="7">
    <source>
        <dbReference type="ARBA" id="ARBA00022723"/>
    </source>
</evidence>
<dbReference type="SUPFAM" id="SSF81342">
    <property type="entry name" value="Transmembrane di-heme cytochromes"/>
    <property type="match status" value="1"/>
</dbReference>
<keyword evidence="4" id="KW-1003">Cell membrane</keyword>
<evidence type="ECO:0000259" key="14">
    <source>
        <dbReference type="Pfam" id="PF01292"/>
    </source>
</evidence>
<keyword evidence="16" id="KW-1185">Reference proteome</keyword>
<dbReference type="STRING" id="1112.A9D12_09990"/>
<name>A0A192D5R3_9SPHN</name>
<evidence type="ECO:0000256" key="11">
    <source>
        <dbReference type="ARBA" id="ARBA00023136"/>
    </source>
</evidence>
<keyword evidence="11 13" id="KW-0472">Membrane</keyword>
<dbReference type="RefSeq" id="WP_068351364.1">
    <property type="nucleotide sequence ID" value="NZ_CP016033.1"/>
</dbReference>
<organism evidence="15 16">
    <name type="scientific">Erythrobacter neustonensis</name>
    <dbReference type="NCBI Taxonomy" id="1112"/>
    <lineage>
        <taxon>Bacteria</taxon>
        <taxon>Pseudomonadati</taxon>
        <taxon>Pseudomonadota</taxon>
        <taxon>Alphaproteobacteria</taxon>
        <taxon>Sphingomonadales</taxon>
        <taxon>Erythrobacteraceae</taxon>
        <taxon>Erythrobacter/Porphyrobacter group</taxon>
        <taxon>Erythrobacter</taxon>
    </lineage>
</organism>
<dbReference type="EMBL" id="CP016033">
    <property type="protein sequence ID" value="ANK13217.1"/>
    <property type="molecule type" value="Genomic_DNA"/>
</dbReference>
<keyword evidence="10" id="KW-0408">Iron</keyword>
<dbReference type="InterPro" id="IPR016174">
    <property type="entry name" value="Di-haem_cyt_TM"/>
</dbReference>
<evidence type="ECO:0000256" key="8">
    <source>
        <dbReference type="ARBA" id="ARBA00022982"/>
    </source>
</evidence>
<keyword evidence="7" id="KW-0479">Metal-binding</keyword>
<evidence type="ECO:0000256" key="3">
    <source>
        <dbReference type="ARBA" id="ARBA00022448"/>
    </source>
</evidence>
<evidence type="ECO:0000256" key="12">
    <source>
        <dbReference type="ARBA" id="ARBA00037975"/>
    </source>
</evidence>
<dbReference type="GO" id="GO:0046872">
    <property type="term" value="F:metal ion binding"/>
    <property type="evidence" value="ECO:0007669"/>
    <property type="project" value="UniProtKB-KW"/>
</dbReference>
<dbReference type="InterPro" id="IPR052168">
    <property type="entry name" value="Cytochrome_b561_oxidase"/>
</dbReference>
<dbReference type="PANTHER" id="PTHR30529">
    <property type="entry name" value="CYTOCHROME B561"/>
    <property type="match status" value="1"/>
</dbReference>
<evidence type="ECO:0000256" key="1">
    <source>
        <dbReference type="ARBA" id="ARBA00001970"/>
    </source>
</evidence>
<accession>A0A192D5R3</accession>